<protein>
    <recommendedName>
        <fullName evidence="1">Helix-turn-helix domain-containing protein</fullName>
    </recommendedName>
</protein>
<organism evidence="2 3">
    <name type="scientific">Microbacterium soli</name>
    <dbReference type="NCBI Taxonomy" id="446075"/>
    <lineage>
        <taxon>Bacteria</taxon>
        <taxon>Bacillati</taxon>
        <taxon>Actinomycetota</taxon>
        <taxon>Actinomycetes</taxon>
        <taxon>Micrococcales</taxon>
        <taxon>Microbacteriaceae</taxon>
        <taxon>Microbacterium</taxon>
    </lineage>
</organism>
<reference evidence="3" key="1">
    <citation type="journal article" date="2019" name="Int. J. Syst. Evol. Microbiol.">
        <title>The Global Catalogue of Microorganisms (GCM) 10K type strain sequencing project: providing services to taxonomists for standard genome sequencing and annotation.</title>
        <authorList>
            <consortium name="The Broad Institute Genomics Platform"/>
            <consortium name="The Broad Institute Genome Sequencing Center for Infectious Disease"/>
            <person name="Wu L."/>
            <person name="Ma J."/>
        </authorList>
    </citation>
    <scope>NUCLEOTIDE SEQUENCE [LARGE SCALE GENOMIC DNA]</scope>
    <source>
        <strain evidence="3">JCM 17024</strain>
    </source>
</reference>
<evidence type="ECO:0000313" key="2">
    <source>
        <dbReference type="EMBL" id="GAA3948811.1"/>
    </source>
</evidence>
<dbReference type="Pfam" id="PF12728">
    <property type="entry name" value="HTH_17"/>
    <property type="match status" value="1"/>
</dbReference>
<keyword evidence="3" id="KW-1185">Reference proteome</keyword>
<dbReference type="InterPro" id="IPR041657">
    <property type="entry name" value="HTH_17"/>
</dbReference>
<evidence type="ECO:0000313" key="3">
    <source>
        <dbReference type="Proteomes" id="UP001501591"/>
    </source>
</evidence>
<name>A0ABP7NMT0_9MICO</name>
<evidence type="ECO:0000259" key="1">
    <source>
        <dbReference type="Pfam" id="PF12728"/>
    </source>
</evidence>
<dbReference type="InterPro" id="IPR009061">
    <property type="entry name" value="DNA-bd_dom_put_sf"/>
</dbReference>
<gene>
    <name evidence="2" type="ORF">GCM10022383_28230</name>
</gene>
<feature type="domain" description="Helix-turn-helix" evidence="1">
    <location>
        <begin position="20"/>
        <end position="68"/>
    </location>
</feature>
<comment type="caution">
    <text evidence="2">The sequence shown here is derived from an EMBL/GenBank/DDBJ whole genome shotgun (WGS) entry which is preliminary data.</text>
</comment>
<sequence>MHDVYVTVLRMAPIRDVQTLTPAETMAALGISRSTLARYVEAGKLRPSRLPSGHRRFSAAAVEAILSREPWEPAS</sequence>
<dbReference type="Proteomes" id="UP001501591">
    <property type="component" value="Unassembled WGS sequence"/>
</dbReference>
<accession>A0ABP7NMT0</accession>
<dbReference type="SUPFAM" id="SSF46955">
    <property type="entry name" value="Putative DNA-binding domain"/>
    <property type="match status" value="1"/>
</dbReference>
<proteinExistence type="predicted"/>
<dbReference type="EMBL" id="BAABCP010000002">
    <property type="protein sequence ID" value="GAA3948811.1"/>
    <property type="molecule type" value="Genomic_DNA"/>
</dbReference>
<dbReference type="Gene3D" id="1.10.1660.10">
    <property type="match status" value="1"/>
</dbReference>